<dbReference type="SUPFAM" id="SSF141523">
    <property type="entry name" value="L,D-transpeptidase catalytic domain-like"/>
    <property type="match status" value="1"/>
</dbReference>
<dbReference type="Pfam" id="PF03734">
    <property type="entry name" value="YkuD"/>
    <property type="match status" value="1"/>
</dbReference>
<dbReference type="GO" id="GO:0016740">
    <property type="term" value="F:transferase activity"/>
    <property type="evidence" value="ECO:0007669"/>
    <property type="project" value="UniProtKB-KW"/>
</dbReference>
<reference evidence="9 10" key="1">
    <citation type="submission" date="2019-04" db="EMBL/GenBank/DDBJ databases">
        <title>Microbes associate with the intestines of laboratory mice.</title>
        <authorList>
            <person name="Navarre W."/>
            <person name="Wong E."/>
            <person name="Huang K."/>
            <person name="Tropini C."/>
            <person name="Ng K."/>
            <person name="Yu B."/>
        </authorList>
    </citation>
    <scope>NUCLEOTIDE SEQUENCE [LARGE SCALE GENOMIC DNA]</scope>
    <source>
        <strain evidence="9 10">NM50_B9-20</strain>
    </source>
</reference>
<accession>A0A4S2DHY2</accession>
<feature type="domain" description="L,D-TPase catalytic" evidence="8">
    <location>
        <begin position="159"/>
        <end position="280"/>
    </location>
</feature>
<evidence type="ECO:0000256" key="5">
    <source>
        <dbReference type="ARBA" id="ARBA00023316"/>
    </source>
</evidence>
<keyword evidence="2" id="KW-0808">Transferase</keyword>
<evidence type="ECO:0000256" key="6">
    <source>
        <dbReference type="PROSITE-ProRule" id="PRU01373"/>
    </source>
</evidence>
<dbReference type="PANTHER" id="PTHR34408:SF1">
    <property type="entry name" value="GLYCOSYL HYDROLASE FAMILY 19 DOMAIN-CONTAINING PROTEIN HI_1415"/>
    <property type="match status" value="1"/>
</dbReference>
<evidence type="ECO:0000313" key="9">
    <source>
        <dbReference type="EMBL" id="TGY41172.1"/>
    </source>
</evidence>
<gene>
    <name evidence="9" type="ORF">E5347_13455</name>
</gene>
<dbReference type="PROSITE" id="PS52029">
    <property type="entry name" value="LD_TPASE"/>
    <property type="match status" value="1"/>
</dbReference>
<dbReference type="InterPro" id="IPR052354">
    <property type="entry name" value="Cell_Wall_Dynamics_Protein"/>
</dbReference>
<dbReference type="GO" id="GO:0008360">
    <property type="term" value="P:regulation of cell shape"/>
    <property type="evidence" value="ECO:0007669"/>
    <property type="project" value="UniProtKB-UniRule"/>
</dbReference>
<proteinExistence type="predicted"/>
<dbReference type="RefSeq" id="WP_136007748.1">
    <property type="nucleotide sequence ID" value="NZ_SRYR01000009.1"/>
</dbReference>
<feature type="domain" description="SH3b" evidence="7">
    <location>
        <begin position="9"/>
        <end position="71"/>
    </location>
</feature>
<dbReference type="Gene3D" id="2.40.440.10">
    <property type="entry name" value="L,D-transpeptidase catalytic domain-like"/>
    <property type="match status" value="1"/>
</dbReference>
<evidence type="ECO:0000256" key="4">
    <source>
        <dbReference type="ARBA" id="ARBA00022984"/>
    </source>
</evidence>
<dbReference type="SMART" id="SM00287">
    <property type="entry name" value="SH3b"/>
    <property type="match status" value="2"/>
</dbReference>
<dbReference type="GO" id="GO:0009252">
    <property type="term" value="P:peptidoglycan biosynthetic process"/>
    <property type="evidence" value="ECO:0007669"/>
    <property type="project" value="UniProtKB-UniPathway"/>
</dbReference>
<dbReference type="AlphaFoldDB" id="A0A4S2DHY2"/>
<dbReference type="Gene3D" id="2.30.30.40">
    <property type="entry name" value="SH3 Domains"/>
    <property type="match status" value="2"/>
</dbReference>
<dbReference type="PROSITE" id="PS51781">
    <property type="entry name" value="SH3B"/>
    <property type="match status" value="1"/>
</dbReference>
<keyword evidence="10" id="KW-1185">Reference proteome</keyword>
<evidence type="ECO:0000259" key="8">
    <source>
        <dbReference type="PROSITE" id="PS52029"/>
    </source>
</evidence>
<evidence type="ECO:0000313" key="10">
    <source>
        <dbReference type="Proteomes" id="UP000306888"/>
    </source>
</evidence>
<name>A0A4S2DHY2_9CLOT</name>
<keyword evidence="3 6" id="KW-0133">Cell shape</keyword>
<comment type="caution">
    <text evidence="9">The sequence shown here is derived from an EMBL/GenBank/DDBJ whole genome shotgun (WGS) entry which is preliminary data.</text>
</comment>
<sequence>MKEYQRQEQSSYKYTIANTNLRKEKSTSSYIITVIPAGSKVQVNDAEEDWYEVTYNGQTGYVYSDYLSQTKYAWTDVTLRSFPSAESKPVTVVPLKSMVQVLSVNGDWSNVIYDNQRGYIFSYFLSDDGNPPEGYDFKYFYTDMTRFVNENQIKSPTINLITTNLENKLTYIFEKNDSGTWDLLYKWSCTVGKPSTPTIKGTFYVSGRKPYFGSDTYRVKYATRIRGSYYYHSILFNSAGTEIIDDRLGMALSHGCIRLDVKNAQWIYDNVLDKTTIIIN</sequence>
<feature type="active site" description="Nucleophile" evidence="6">
    <location>
        <position position="256"/>
    </location>
</feature>
<evidence type="ECO:0000259" key="7">
    <source>
        <dbReference type="PROSITE" id="PS51781"/>
    </source>
</evidence>
<dbReference type="InterPro" id="IPR003646">
    <property type="entry name" value="SH3-like_bac-type"/>
</dbReference>
<organism evidence="9 10">
    <name type="scientific">Clostridium sartagoforme</name>
    <dbReference type="NCBI Taxonomy" id="84031"/>
    <lineage>
        <taxon>Bacteria</taxon>
        <taxon>Bacillati</taxon>
        <taxon>Bacillota</taxon>
        <taxon>Clostridia</taxon>
        <taxon>Eubacteriales</taxon>
        <taxon>Clostridiaceae</taxon>
        <taxon>Clostridium</taxon>
    </lineage>
</organism>
<feature type="active site" description="Proton donor/acceptor" evidence="6">
    <location>
        <position position="232"/>
    </location>
</feature>
<dbReference type="InterPro" id="IPR005490">
    <property type="entry name" value="LD_TPept_cat_dom"/>
</dbReference>
<comment type="pathway">
    <text evidence="1 6">Cell wall biogenesis; peptidoglycan biosynthesis.</text>
</comment>
<protein>
    <submittedName>
        <fullName evidence="9">Uncharacterized protein</fullName>
    </submittedName>
</protein>
<dbReference type="GO" id="GO:0071555">
    <property type="term" value="P:cell wall organization"/>
    <property type="evidence" value="ECO:0007669"/>
    <property type="project" value="UniProtKB-UniRule"/>
</dbReference>
<dbReference type="PANTHER" id="PTHR34408">
    <property type="entry name" value="FAMILY PROTEIN, PUTATIVE-RELATED"/>
    <property type="match status" value="1"/>
</dbReference>
<dbReference type="UniPathway" id="UPA00219"/>
<dbReference type="CDD" id="cd16913">
    <property type="entry name" value="YkuD_like"/>
    <property type="match status" value="1"/>
</dbReference>
<keyword evidence="4 6" id="KW-0573">Peptidoglycan synthesis</keyword>
<dbReference type="InterPro" id="IPR038063">
    <property type="entry name" value="Transpep_catalytic_dom"/>
</dbReference>
<keyword evidence="5 6" id="KW-0961">Cell wall biogenesis/degradation</keyword>
<evidence type="ECO:0000256" key="3">
    <source>
        <dbReference type="ARBA" id="ARBA00022960"/>
    </source>
</evidence>
<dbReference type="EMBL" id="SRYR01000009">
    <property type="protein sequence ID" value="TGY41172.1"/>
    <property type="molecule type" value="Genomic_DNA"/>
</dbReference>
<dbReference type="OrthoDB" id="177750at2"/>
<evidence type="ECO:0000256" key="1">
    <source>
        <dbReference type="ARBA" id="ARBA00004752"/>
    </source>
</evidence>
<evidence type="ECO:0000256" key="2">
    <source>
        <dbReference type="ARBA" id="ARBA00022679"/>
    </source>
</evidence>
<dbReference type="Pfam" id="PF08239">
    <property type="entry name" value="SH3_3"/>
    <property type="match status" value="2"/>
</dbReference>
<dbReference type="Proteomes" id="UP000306888">
    <property type="component" value="Unassembled WGS sequence"/>
</dbReference>